<organism evidence="2 3">
    <name type="scientific">Hyphococcus aureus</name>
    <dbReference type="NCBI Taxonomy" id="2666033"/>
    <lineage>
        <taxon>Bacteria</taxon>
        <taxon>Pseudomonadati</taxon>
        <taxon>Pseudomonadota</taxon>
        <taxon>Alphaproteobacteria</taxon>
        <taxon>Parvularculales</taxon>
        <taxon>Parvularculaceae</taxon>
        <taxon>Hyphococcus</taxon>
    </lineage>
</organism>
<gene>
    <name evidence="2" type="ORF">ACFMB1_07085</name>
</gene>
<keyword evidence="3" id="KW-1185">Reference proteome</keyword>
<dbReference type="SUPFAM" id="SSF81901">
    <property type="entry name" value="HCP-like"/>
    <property type="match status" value="1"/>
</dbReference>
<reference evidence="2 3" key="1">
    <citation type="submission" date="2024-09" db="EMBL/GenBank/DDBJ databases">
        <authorList>
            <person name="Zhang Z.-H."/>
        </authorList>
    </citation>
    <scope>NUCLEOTIDE SEQUENCE [LARGE SCALE GENOMIC DNA]</scope>
    <source>
        <strain evidence="2 3">HHTR114</strain>
    </source>
</reference>
<dbReference type="Proteomes" id="UP001596116">
    <property type="component" value="Unassembled WGS sequence"/>
</dbReference>
<name>A0ABW1KXA8_9PROT</name>
<feature type="signal peptide" evidence="1">
    <location>
        <begin position="1"/>
        <end position="23"/>
    </location>
</feature>
<comment type="caution">
    <text evidence="2">The sequence shown here is derived from an EMBL/GenBank/DDBJ whole genome shotgun (WGS) entry which is preliminary data.</text>
</comment>
<dbReference type="RefSeq" id="WP_379879372.1">
    <property type="nucleotide sequence ID" value="NZ_JBHPON010000001.1"/>
</dbReference>
<dbReference type="EMBL" id="JBHPON010000001">
    <property type="protein sequence ID" value="MFC6035303.1"/>
    <property type="molecule type" value="Genomic_DNA"/>
</dbReference>
<evidence type="ECO:0000313" key="3">
    <source>
        <dbReference type="Proteomes" id="UP001596116"/>
    </source>
</evidence>
<sequence>MTFRFKLIVAAFCSLLAVSGAVAQSSVSTVNQGVAAYRAGDASSAWTFLDGAASQGDIKAKRYLAYIIFDGDAPAEAGLGLYDAVALLKEAAIAGDYTSLIRLEDLRRQQLAHSPSLDDMVEVEISRAKAGDPVAAWRLAERFETGDGVAASASDEAKWLEVAAGAEAARFPKAPEAAYRLCMLNALDGEMQNPEAARGWCARAAENGHAGATVVLRRLAQLQD</sequence>
<keyword evidence="1" id="KW-0732">Signal</keyword>
<dbReference type="Gene3D" id="1.25.40.10">
    <property type="entry name" value="Tetratricopeptide repeat domain"/>
    <property type="match status" value="1"/>
</dbReference>
<dbReference type="InterPro" id="IPR011990">
    <property type="entry name" value="TPR-like_helical_dom_sf"/>
</dbReference>
<protein>
    <recommendedName>
        <fullName evidence="4">Sel1 repeat family protein</fullName>
    </recommendedName>
</protein>
<proteinExistence type="predicted"/>
<accession>A0ABW1KXA8</accession>
<evidence type="ECO:0000256" key="1">
    <source>
        <dbReference type="SAM" id="SignalP"/>
    </source>
</evidence>
<feature type="chain" id="PRO_5046281469" description="Sel1 repeat family protein" evidence="1">
    <location>
        <begin position="24"/>
        <end position="224"/>
    </location>
</feature>
<evidence type="ECO:0008006" key="4">
    <source>
        <dbReference type="Google" id="ProtNLM"/>
    </source>
</evidence>
<evidence type="ECO:0000313" key="2">
    <source>
        <dbReference type="EMBL" id="MFC6035303.1"/>
    </source>
</evidence>